<evidence type="ECO:0000256" key="1">
    <source>
        <dbReference type="SAM" id="Phobius"/>
    </source>
</evidence>
<feature type="transmembrane region" description="Helical" evidence="1">
    <location>
        <begin position="117"/>
        <end position="136"/>
    </location>
</feature>
<sequence length="212" mass="23711">MSFSIVKGRYFMEIRGSGAGVFIPSLYNDRCICLVILGTLFIAFFGSGHCHTNCWKWRNSNYVQADSEKHNYPIIFNYDVTLKKLKSFPDWAQRLLGNMQQQRTIIERSTEITCQNLFLALSFIALGSSISVQGTTVPNMVANMHASSSLFVVFGLCVAAFGFLVGCSTVSSRIYLRPDHVGIESIAEPKTQENILWSQTFLHMVAAGFVKN</sequence>
<protein>
    <submittedName>
        <fullName evidence="3">Uncharacterized protein</fullName>
    </submittedName>
</protein>
<keyword evidence="1" id="KW-1133">Transmembrane helix</keyword>
<organism evidence="2 3">
    <name type="scientific">Wuchereria bancrofti</name>
    <dbReference type="NCBI Taxonomy" id="6293"/>
    <lineage>
        <taxon>Eukaryota</taxon>
        <taxon>Metazoa</taxon>
        <taxon>Ecdysozoa</taxon>
        <taxon>Nematoda</taxon>
        <taxon>Chromadorea</taxon>
        <taxon>Rhabditida</taxon>
        <taxon>Spirurina</taxon>
        <taxon>Spiruromorpha</taxon>
        <taxon>Filarioidea</taxon>
        <taxon>Onchocercidae</taxon>
        <taxon>Wuchereria</taxon>
    </lineage>
</organism>
<keyword evidence="1" id="KW-0812">Transmembrane</keyword>
<proteinExistence type="predicted"/>
<name>A0AAF5PI15_WUCBA</name>
<evidence type="ECO:0000313" key="2">
    <source>
        <dbReference type="Proteomes" id="UP000093561"/>
    </source>
</evidence>
<dbReference type="Proteomes" id="UP000093561">
    <property type="component" value="Unassembled WGS sequence"/>
</dbReference>
<dbReference type="WBParaSite" id="mrna-Wban_00855">
    <property type="protein sequence ID" value="mrna-Wban_00855"/>
    <property type="gene ID" value="Wban_00855"/>
</dbReference>
<evidence type="ECO:0000313" key="3">
    <source>
        <dbReference type="WBParaSite" id="mrna-Wban_00855"/>
    </source>
</evidence>
<keyword evidence="1" id="KW-0472">Membrane</keyword>
<reference evidence="2" key="1">
    <citation type="submission" date="2015-03" db="EMBL/GenBank/DDBJ databases">
        <title>Wuchereria bancrofti Genome Sequencing Papua New Guinea Strain.</title>
        <authorList>
            <person name="Small S.T."/>
            <person name="Serre D."/>
            <person name="Zimmerman P.A."/>
        </authorList>
    </citation>
    <scope>NUCLEOTIDE SEQUENCE [LARGE SCALE GENOMIC DNA]</scope>
    <source>
        <strain evidence="2">pt0022</strain>
    </source>
</reference>
<reference evidence="3" key="3">
    <citation type="submission" date="2024-02" db="UniProtKB">
        <authorList>
            <consortium name="WormBaseParasite"/>
        </authorList>
    </citation>
    <scope>IDENTIFICATION</scope>
    <source>
        <strain evidence="3">pt0022</strain>
    </source>
</reference>
<dbReference type="AlphaFoldDB" id="A0AAF5PI15"/>
<accession>A0AAF5PI15</accession>
<feature type="transmembrane region" description="Helical" evidence="1">
    <location>
        <begin position="148"/>
        <end position="167"/>
    </location>
</feature>
<reference evidence="2" key="2">
    <citation type="journal article" date="2016" name="Mol. Ecol.">
        <title>Population genomics of the filarial nematode parasite Wuchereria bancrofti from mosquitoes.</title>
        <authorList>
            <person name="Small S.T."/>
            <person name="Reimer L.J."/>
            <person name="Tisch D.J."/>
            <person name="King C.L."/>
            <person name="Christensen B.M."/>
            <person name="Siba P.M."/>
            <person name="Kazura J.W."/>
            <person name="Serre D."/>
            <person name="Zimmerman P.A."/>
        </authorList>
    </citation>
    <scope>NUCLEOTIDE SEQUENCE</scope>
    <source>
        <strain evidence="2">pt0022</strain>
    </source>
</reference>